<organism evidence="2 4">
    <name type="scientific">Neisseria zoodegmatis</name>
    <dbReference type="NCBI Taxonomy" id="326523"/>
    <lineage>
        <taxon>Bacteria</taxon>
        <taxon>Pseudomonadati</taxon>
        <taxon>Pseudomonadota</taxon>
        <taxon>Betaproteobacteria</taxon>
        <taxon>Neisseriales</taxon>
        <taxon>Neisseriaceae</taxon>
        <taxon>Neisseria</taxon>
    </lineage>
</organism>
<dbReference type="RefSeq" id="WP_085364553.1">
    <property type="nucleotide sequence ID" value="NZ_LT906434.1"/>
</dbReference>
<keyword evidence="3" id="KW-1185">Reference proteome</keyword>
<sequence>MIKKIEKILLLTIVGLCVLFLIYSEIDTYSCQEKYAKTGNNFFKFINGESEKSRENFNKERGLISGVTWNESDRDTSKYTVMEGKGAKEIYESPHKYICEAAYVLKSPEYDQSQKAYAIMLMHFSSIKDQIYLLKTANEAYEKGIITDKEVLAELLYSPELGGASTNSRYTWLPAWRREFNKHANEVLDEKAREKVLSGKTLAWGLYGREI</sequence>
<dbReference type="Proteomes" id="UP000193466">
    <property type="component" value="Unassembled WGS sequence"/>
</dbReference>
<evidence type="ECO:0000313" key="1">
    <source>
        <dbReference type="EMBL" id="OSI07467.1"/>
    </source>
</evidence>
<reference evidence="2 4" key="2">
    <citation type="submission" date="2017-06" db="EMBL/GenBank/DDBJ databases">
        <authorList>
            <consortium name="Pathogen Informatics"/>
        </authorList>
    </citation>
    <scope>NUCLEOTIDE SEQUENCE [LARGE SCALE GENOMIC DNA]</scope>
    <source>
        <strain evidence="2 4">NCTC12230</strain>
    </source>
</reference>
<protein>
    <submittedName>
        <fullName evidence="2">Uncharacterized protein</fullName>
    </submittedName>
</protein>
<gene>
    <name evidence="1" type="ORF">BWD10_12045</name>
    <name evidence="2" type="ORF">SAMEA4504057_00531</name>
</gene>
<dbReference type="EMBL" id="MTBM01000032">
    <property type="protein sequence ID" value="OSI07467.1"/>
    <property type="molecule type" value="Genomic_DNA"/>
</dbReference>
<dbReference type="EMBL" id="LT906434">
    <property type="protein sequence ID" value="SNU79044.1"/>
    <property type="molecule type" value="Genomic_DNA"/>
</dbReference>
<accession>A0AB38DP99</accession>
<dbReference type="Proteomes" id="UP000215033">
    <property type="component" value="Chromosome 1"/>
</dbReference>
<evidence type="ECO:0000313" key="4">
    <source>
        <dbReference type="Proteomes" id="UP000215033"/>
    </source>
</evidence>
<name>A0AB38DP99_9NEIS</name>
<dbReference type="AlphaFoldDB" id="A0AB38DP99"/>
<proteinExistence type="predicted"/>
<dbReference type="KEGG" id="nzo:SAMEA4504057_0531"/>
<evidence type="ECO:0000313" key="2">
    <source>
        <dbReference type="EMBL" id="SNU79044.1"/>
    </source>
</evidence>
<reference evidence="1 3" key="1">
    <citation type="submission" date="2017-01" db="EMBL/GenBank/DDBJ databases">
        <authorList>
            <person name="Wolfgang W.J."/>
            <person name="Cole J."/>
            <person name="Wroblewski D."/>
            <person name="Mcginnis J."/>
            <person name="Musser K.A."/>
        </authorList>
    </citation>
    <scope>NUCLEOTIDE SEQUENCE [LARGE SCALE GENOMIC DNA]</scope>
    <source>
        <strain evidence="1 3">DSM 21643</strain>
    </source>
</reference>
<evidence type="ECO:0000313" key="3">
    <source>
        <dbReference type="Proteomes" id="UP000193466"/>
    </source>
</evidence>